<sequence>MLSLLYLLLWNFLLVVIQCHTAELVESVHQRLLSSSSREDIVSDEALQRNFPFLKSSCVRDALRTFLPICLKQGIESIESSFKVETAVKLSICEFQVAGLGHIPDSCKNTQTDSMMDCMIQLESSTQWWTTYSGNYQRLSSICFENSLPYEKEQILSLFLNITNIHSEINDNLTKHFFNLMSDVESSSDEHLQAIAQLFQEYLKQIDETFKGKQNEFKDYQDDMQSLIVQNSQFMKKQNVGFMQSMDSLQHMIDGIIMDLKNNEISQQIVETQNENLDSLRQMKSLMQEIYQFQRHGQTQMDNEMELFFENTRQNMGIVANEVKHSQMKAVEELQVSLLPSIVEELIPQLSKIREGLLKDWESTTNLINTDFQWWNHQMNDSFQQISLKLNTTMQTIEDIDRSLSKFGKIFKRVSQMISCICTLTHYTFNTVYHFSTNKYVWRILFIIFVIRRFFLQLAWSKLLSPIAAYAQVMAKCCLVIVAIYGGSKLGNIIMSIGT</sequence>
<evidence type="ECO:0000256" key="10">
    <source>
        <dbReference type="ARBA" id="ARBA00023180"/>
    </source>
</evidence>
<keyword evidence="10" id="KW-0325">Glycoprotein</keyword>
<comment type="caution">
    <text evidence="15">The sequence shown here is derived from an EMBL/GenBank/DDBJ whole genome shotgun (WGS) entry which is preliminary data.</text>
</comment>
<comment type="similarity">
    <text evidence="2 13">Belongs to the KAR5 family.</text>
</comment>
<keyword evidence="11 13" id="KW-0539">Nucleus</keyword>
<dbReference type="PANTHER" id="PTHR28012:SF1">
    <property type="entry name" value="NUCLEAR FUSION PROTEIN KAR5"/>
    <property type="match status" value="1"/>
</dbReference>
<organism evidence="15 16">
    <name type="scientific">Zygosaccharomyces rouxii</name>
    <dbReference type="NCBI Taxonomy" id="4956"/>
    <lineage>
        <taxon>Eukaryota</taxon>
        <taxon>Fungi</taxon>
        <taxon>Dikarya</taxon>
        <taxon>Ascomycota</taxon>
        <taxon>Saccharomycotina</taxon>
        <taxon>Saccharomycetes</taxon>
        <taxon>Saccharomycetales</taxon>
        <taxon>Saccharomycetaceae</taxon>
        <taxon>Zygosaccharomyces</taxon>
    </lineage>
</organism>
<dbReference type="OrthoDB" id="5311848at2759"/>
<reference evidence="15 16" key="1">
    <citation type="submission" date="2016-08" db="EMBL/GenBank/DDBJ databases">
        <title>Draft genome sequence of allopolyploid Zygosaccharomyces rouxii.</title>
        <authorList>
            <person name="Watanabe J."/>
            <person name="Uehara K."/>
            <person name="Mogi Y."/>
            <person name="Tsukioka Y."/>
        </authorList>
    </citation>
    <scope>NUCLEOTIDE SEQUENCE [LARGE SCALE GENOMIC DNA]</scope>
    <source>
        <strain evidence="15 16">NBRC 110957</strain>
    </source>
</reference>
<evidence type="ECO:0000256" key="4">
    <source>
        <dbReference type="ARBA" id="ARBA00022459"/>
    </source>
</evidence>
<dbReference type="GO" id="GO:0005789">
    <property type="term" value="C:endoplasmic reticulum membrane"/>
    <property type="evidence" value="ECO:0007669"/>
    <property type="project" value="UniProtKB-SubCell"/>
</dbReference>
<keyword evidence="9 13" id="KW-0472">Membrane</keyword>
<evidence type="ECO:0000256" key="14">
    <source>
        <dbReference type="SAM" id="SignalP"/>
    </source>
</evidence>
<name>A0A1Q3AF10_ZYGRO</name>
<dbReference type="EMBL" id="BDGX01000038">
    <property type="protein sequence ID" value="GAV54307.1"/>
    <property type="molecule type" value="Genomic_DNA"/>
</dbReference>
<accession>A0A1Q3AF10</accession>
<dbReference type="Pfam" id="PF04163">
    <property type="entry name" value="Tht1"/>
    <property type="match status" value="2"/>
</dbReference>
<evidence type="ECO:0000256" key="9">
    <source>
        <dbReference type="ARBA" id="ARBA00023136"/>
    </source>
</evidence>
<evidence type="ECO:0000256" key="8">
    <source>
        <dbReference type="ARBA" id="ARBA00022989"/>
    </source>
</evidence>
<proteinExistence type="inferred from homology"/>
<comment type="function">
    <text evidence="1 13">Required for nuclear membrane fusion during karyogamy.</text>
</comment>
<evidence type="ECO:0000256" key="3">
    <source>
        <dbReference type="ARBA" id="ARBA00021601"/>
    </source>
</evidence>
<evidence type="ECO:0000256" key="1">
    <source>
        <dbReference type="ARBA" id="ARBA00003389"/>
    </source>
</evidence>
<keyword evidence="6 13" id="KW-0732">Signal</keyword>
<dbReference type="GO" id="GO:0031965">
    <property type="term" value="C:nuclear membrane"/>
    <property type="evidence" value="ECO:0007669"/>
    <property type="project" value="UniProtKB-SubCell"/>
</dbReference>
<evidence type="ECO:0000256" key="6">
    <source>
        <dbReference type="ARBA" id="ARBA00022729"/>
    </source>
</evidence>
<evidence type="ECO:0000256" key="5">
    <source>
        <dbReference type="ARBA" id="ARBA00022692"/>
    </source>
</evidence>
<comment type="subcellular location">
    <subcellularLocation>
        <location evidence="13">Endoplasmic reticulum membrane</location>
    </subcellularLocation>
    <subcellularLocation>
        <location evidence="13">Nucleus membrane</location>
    </subcellularLocation>
</comment>
<evidence type="ECO:0000256" key="11">
    <source>
        <dbReference type="ARBA" id="ARBA00023242"/>
    </source>
</evidence>
<dbReference type="AlphaFoldDB" id="A0A1Q3AF10"/>
<gene>
    <name evidence="15" type="ORF">ZYGR_0AL00390</name>
</gene>
<evidence type="ECO:0000313" key="16">
    <source>
        <dbReference type="Proteomes" id="UP000187013"/>
    </source>
</evidence>
<dbReference type="InterPro" id="IPR007292">
    <property type="entry name" value="Nuclear_fusion_Kar5"/>
</dbReference>
<feature type="transmembrane region" description="Helical" evidence="13">
    <location>
        <begin position="467"/>
        <end position="486"/>
    </location>
</feature>
<evidence type="ECO:0000256" key="7">
    <source>
        <dbReference type="ARBA" id="ARBA00022824"/>
    </source>
</evidence>
<dbReference type="Proteomes" id="UP000187013">
    <property type="component" value="Unassembled WGS sequence"/>
</dbReference>
<evidence type="ECO:0000256" key="2">
    <source>
        <dbReference type="ARBA" id="ARBA00010473"/>
    </source>
</evidence>
<dbReference type="GO" id="GO:0048288">
    <property type="term" value="P:nuclear membrane fusion involved in karyogamy"/>
    <property type="evidence" value="ECO:0007669"/>
    <property type="project" value="UniProtKB-UniRule"/>
</dbReference>
<protein>
    <recommendedName>
        <fullName evidence="3 13">Nuclear fusion protein KAR5</fullName>
    </recommendedName>
    <alternativeName>
        <fullName evidence="12 13">Karyogamy protein 5</fullName>
    </alternativeName>
</protein>
<evidence type="ECO:0000313" key="15">
    <source>
        <dbReference type="EMBL" id="GAV54307.1"/>
    </source>
</evidence>
<keyword evidence="8 13" id="KW-1133">Transmembrane helix</keyword>
<dbReference type="GO" id="GO:0000742">
    <property type="term" value="P:karyogamy involved in conjugation with cellular fusion"/>
    <property type="evidence" value="ECO:0007669"/>
    <property type="project" value="UniProtKB-UniRule"/>
</dbReference>
<evidence type="ECO:0000256" key="12">
    <source>
        <dbReference type="ARBA" id="ARBA00031468"/>
    </source>
</evidence>
<keyword evidence="4 13" id="KW-0415">Karyogamy</keyword>
<evidence type="ECO:0000256" key="13">
    <source>
        <dbReference type="RuleBase" id="RU368082"/>
    </source>
</evidence>
<dbReference type="PANTHER" id="PTHR28012">
    <property type="entry name" value="NUCLEAR FUSION PROTEIN KAR5"/>
    <property type="match status" value="1"/>
</dbReference>
<keyword evidence="7 13" id="KW-0256">Endoplasmic reticulum</keyword>
<feature type="transmembrane region" description="Helical" evidence="13">
    <location>
        <begin position="440"/>
        <end position="460"/>
    </location>
</feature>
<keyword evidence="5 13" id="KW-0812">Transmembrane</keyword>
<feature type="chain" id="PRO_5012953184" description="Nuclear fusion protein KAR5" evidence="14">
    <location>
        <begin position="20"/>
        <end position="499"/>
    </location>
</feature>
<feature type="signal peptide" evidence="14">
    <location>
        <begin position="1"/>
        <end position="19"/>
    </location>
</feature>